<name>A0ACB7WCZ5_DIOAL</name>
<gene>
    <name evidence="1" type="ORF">IHE45_04G053700</name>
</gene>
<reference evidence="2" key="1">
    <citation type="journal article" date="2022" name="Nat. Commun.">
        <title>Chromosome evolution and the genetic basis of agronomically important traits in greater yam.</title>
        <authorList>
            <person name="Bredeson J.V."/>
            <person name="Lyons J.B."/>
            <person name="Oniyinde I.O."/>
            <person name="Okereke N.R."/>
            <person name="Kolade O."/>
            <person name="Nnabue I."/>
            <person name="Nwadili C.O."/>
            <person name="Hribova E."/>
            <person name="Parker M."/>
            <person name="Nwogha J."/>
            <person name="Shu S."/>
            <person name="Carlson J."/>
            <person name="Kariba R."/>
            <person name="Muthemba S."/>
            <person name="Knop K."/>
            <person name="Barton G.J."/>
            <person name="Sherwood A.V."/>
            <person name="Lopez-Montes A."/>
            <person name="Asiedu R."/>
            <person name="Jamnadass R."/>
            <person name="Muchugi A."/>
            <person name="Goodstein D."/>
            <person name="Egesi C.N."/>
            <person name="Featherston J."/>
            <person name="Asfaw A."/>
            <person name="Simpson G.G."/>
            <person name="Dolezel J."/>
            <person name="Hendre P.S."/>
            <person name="Van Deynze A."/>
            <person name="Kumar P.L."/>
            <person name="Obidiegwu J.E."/>
            <person name="Bhattacharjee R."/>
            <person name="Rokhsar D.S."/>
        </authorList>
    </citation>
    <scope>NUCLEOTIDE SEQUENCE [LARGE SCALE GENOMIC DNA]</scope>
    <source>
        <strain evidence="2">cv. TDa95/00328</strain>
    </source>
</reference>
<keyword evidence="1" id="KW-0808">Transferase</keyword>
<keyword evidence="1" id="KW-0548">Nucleotidyltransferase</keyword>
<dbReference type="EMBL" id="CM037014">
    <property type="protein sequence ID" value="KAH7685649.1"/>
    <property type="molecule type" value="Genomic_DNA"/>
</dbReference>
<comment type="caution">
    <text evidence="1">The sequence shown here is derived from an EMBL/GenBank/DDBJ whole genome shotgun (WGS) entry which is preliminary data.</text>
</comment>
<organism evidence="1 2">
    <name type="scientific">Dioscorea alata</name>
    <name type="common">Purple yam</name>
    <dbReference type="NCBI Taxonomy" id="55571"/>
    <lineage>
        <taxon>Eukaryota</taxon>
        <taxon>Viridiplantae</taxon>
        <taxon>Streptophyta</taxon>
        <taxon>Embryophyta</taxon>
        <taxon>Tracheophyta</taxon>
        <taxon>Spermatophyta</taxon>
        <taxon>Magnoliopsida</taxon>
        <taxon>Liliopsida</taxon>
        <taxon>Dioscoreales</taxon>
        <taxon>Dioscoreaceae</taxon>
        <taxon>Dioscorea</taxon>
    </lineage>
</organism>
<dbReference type="EC" id="2.7.7.49" evidence="1"/>
<evidence type="ECO:0000313" key="2">
    <source>
        <dbReference type="Proteomes" id="UP000827976"/>
    </source>
</evidence>
<keyword evidence="1" id="KW-0695">RNA-directed DNA polymerase</keyword>
<proteinExistence type="predicted"/>
<accession>A0ACB7WCZ5</accession>
<sequence length="138" mass="15922">MTDKNLWYLDSSVSNHMCGHKELFTELDEKVNGEVSFGDASKVKVAGVGKIFIKLKDENHQYIFNIYYVPKMKTNILSLGQPLEKGYEVQMKDGHMHLRKENKLIAHVPMSMNRMFGLNIDHVIARYLNACLKNSGWF</sequence>
<dbReference type="Proteomes" id="UP000827976">
    <property type="component" value="Chromosome 4"/>
</dbReference>
<protein>
    <submittedName>
        <fullName evidence="1">RNA-directed DNA polymerase protein</fullName>
        <ecNumber evidence="1">2.7.7.49</ecNumber>
    </submittedName>
</protein>
<keyword evidence="2" id="KW-1185">Reference proteome</keyword>
<evidence type="ECO:0000313" key="1">
    <source>
        <dbReference type="EMBL" id="KAH7685649.1"/>
    </source>
</evidence>